<evidence type="ECO:0000313" key="6">
    <source>
        <dbReference type="Proteomes" id="UP000730618"/>
    </source>
</evidence>
<evidence type="ECO:0000259" key="4">
    <source>
        <dbReference type="PROSITE" id="PS51118"/>
    </source>
</evidence>
<organism evidence="5 6">
    <name type="scientific">Paenibacillus allorhizosphaerae</name>
    <dbReference type="NCBI Taxonomy" id="2849866"/>
    <lineage>
        <taxon>Bacteria</taxon>
        <taxon>Bacillati</taxon>
        <taxon>Bacillota</taxon>
        <taxon>Bacilli</taxon>
        <taxon>Bacillales</taxon>
        <taxon>Paenibacillaceae</taxon>
        <taxon>Paenibacillus</taxon>
    </lineage>
</organism>
<feature type="domain" description="HTH hxlR-type" evidence="4">
    <location>
        <begin position="10"/>
        <end position="107"/>
    </location>
</feature>
<accession>A0ABN7TL70</accession>
<dbReference type="PROSITE" id="PS51118">
    <property type="entry name" value="HTH_HXLR"/>
    <property type="match status" value="1"/>
</dbReference>
<protein>
    <submittedName>
        <fullName evidence="5">HTH-type transcriptional activator HxlR</fullName>
    </submittedName>
</protein>
<keyword evidence="1" id="KW-0805">Transcription regulation</keyword>
<sequence length="107" mass="12828">MERERDHYRCLVDVALEVIGAKWKPLIIHHLCRKPHRFRELERKVPFITRKMLIQHLRELERHGVVSREIRPARPVQVEYAITEYGQTLYPVLQALSDWGKLHLEKG</sequence>
<evidence type="ECO:0000256" key="1">
    <source>
        <dbReference type="ARBA" id="ARBA00023015"/>
    </source>
</evidence>
<gene>
    <name evidence="5" type="primary">hxlR</name>
    <name evidence="5" type="ORF">PAECIP111802_03406</name>
</gene>
<name>A0ABN7TL70_9BACL</name>
<proteinExistence type="predicted"/>
<keyword evidence="3" id="KW-0804">Transcription</keyword>
<evidence type="ECO:0000256" key="2">
    <source>
        <dbReference type="ARBA" id="ARBA00023125"/>
    </source>
</evidence>
<evidence type="ECO:0000313" key="5">
    <source>
        <dbReference type="EMBL" id="CAG7645003.1"/>
    </source>
</evidence>
<dbReference type="Proteomes" id="UP000730618">
    <property type="component" value="Unassembled WGS sequence"/>
</dbReference>
<keyword evidence="6" id="KW-1185">Reference proteome</keyword>
<comment type="caution">
    <text evidence="5">The sequence shown here is derived from an EMBL/GenBank/DDBJ whole genome shotgun (WGS) entry which is preliminary data.</text>
</comment>
<evidence type="ECO:0000256" key="3">
    <source>
        <dbReference type="ARBA" id="ARBA00023163"/>
    </source>
</evidence>
<dbReference type="RefSeq" id="WP_218099721.1">
    <property type="nucleotide sequence ID" value="NZ_CAJVCE010000009.1"/>
</dbReference>
<dbReference type="EMBL" id="CAJVCE010000009">
    <property type="protein sequence ID" value="CAG7645003.1"/>
    <property type="molecule type" value="Genomic_DNA"/>
</dbReference>
<dbReference type="Pfam" id="PF01638">
    <property type="entry name" value="HxlR"/>
    <property type="match status" value="1"/>
</dbReference>
<dbReference type="PANTHER" id="PTHR33204:SF29">
    <property type="entry name" value="TRANSCRIPTIONAL REGULATOR"/>
    <property type="match status" value="1"/>
</dbReference>
<dbReference type="PANTHER" id="PTHR33204">
    <property type="entry name" value="TRANSCRIPTIONAL REGULATOR, MARR FAMILY"/>
    <property type="match status" value="1"/>
</dbReference>
<dbReference type="InterPro" id="IPR002577">
    <property type="entry name" value="HTH_HxlR"/>
</dbReference>
<keyword evidence="2" id="KW-0238">DNA-binding</keyword>
<reference evidence="5 6" key="1">
    <citation type="submission" date="2021-06" db="EMBL/GenBank/DDBJ databases">
        <authorList>
            <person name="Criscuolo A."/>
        </authorList>
    </citation>
    <scope>NUCLEOTIDE SEQUENCE [LARGE SCALE GENOMIC DNA]</scope>
    <source>
        <strain evidence="6">CIP 111802</strain>
    </source>
</reference>